<name>A0A811YZ07_NYCPR</name>
<dbReference type="SUPFAM" id="SSF48464">
    <property type="entry name" value="ENTH/VHS domain"/>
    <property type="match status" value="1"/>
</dbReference>
<gene>
    <name evidence="4" type="ORF">NYPRO_LOCUS15775</name>
</gene>
<protein>
    <submittedName>
        <fullName evidence="4">(raccoon dog) hypothetical protein</fullName>
    </submittedName>
</protein>
<dbReference type="GO" id="GO:0000149">
    <property type="term" value="F:SNARE binding"/>
    <property type="evidence" value="ECO:0007669"/>
    <property type="project" value="TreeGrafter"/>
</dbReference>
<dbReference type="GO" id="GO:0072583">
    <property type="term" value="P:clathrin-dependent endocytosis"/>
    <property type="evidence" value="ECO:0007669"/>
    <property type="project" value="InterPro"/>
</dbReference>
<sequence>MGSSASKAALGATSDEPREPEPKHLANLIQYINGTNMSVERLADVLSERTGSRSWVVVFKALVTVHHLMVHGNERFIQHLASRNSLFTLHNFLDKSVIEGYTMSTFIRRYSRYLNEKSLACRLITLDITKTKRGMDGMMRTLDTKQLLNTLLVIQIQFDALLNFNANPDEVTNGVMHAAFTLLFKDSLRLFAAYNEGILNLLDKFFGMTKNQCKESLDIYLKFLERTTKMAHFLKVAEQVGIDQDDIPYLTQAPYSLLEALKQHLASLEEKEDSSPPYSLQHTLIPSIPNNPVVKTSASGSWFTAYKPTGARKQHEKTVANNLDRSLISLIEGSSFSKHVLNIGISHSWRWPSEVEIAGGIKWQLNTYTSTSTIWKYISLPSVSSMTPTGASFLIGSQPRIRSQPVLRISSPAPSKRYNSQSM</sequence>
<dbReference type="GO" id="GO:0005546">
    <property type="term" value="F:phosphatidylinositol-4,5-bisphosphate binding"/>
    <property type="evidence" value="ECO:0007669"/>
    <property type="project" value="TreeGrafter"/>
</dbReference>
<comment type="similarity">
    <text evidence="1">Belongs to the PICALM/SNAP91 family.</text>
</comment>
<proteinExistence type="inferred from homology"/>
<dbReference type="EMBL" id="CAJHUB010000754">
    <property type="protein sequence ID" value="CAD7682983.1"/>
    <property type="molecule type" value="Genomic_DNA"/>
</dbReference>
<evidence type="ECO:0000313" key="5">
    <source>
        <dbReference type="Proteomes" id="UP000645828"/>
    </source>
</evidence>
<dbReference type="Gene3D" id="1.25.40.90">
    <property type="match status" value="1"/>
</dbReference>
<keyword evidence="5" id="KW-1185">Reference proteome</keyword>
<evidence type="ECO:0000259" key="3">
    <source>
        <dbReference type="PROSITE" id="PS50942"/>
    </source>
</evidence>
<dbReference type="GO" id="GO:0030136">
    <property type="term" value="C:clathrin-coated vesicle"/>
    <property type="evidence" value="ECO:0007669"/>
    <property type="project" value="InterPro"/>
</dbReference>
<dbReference type="GO" id="GO:0008021">
    <property type="term" value="C:synaptic vesicle"/>
    <property type="evidence" value="ECO:0007669"/>
    <property type="project" value="TreeGrafter"/>
</dbReference>
<dbReference type="GO" id="GO:0005905">
    <property type="term" value="C:clathrin-coated pit"/>
    <property type="evidence" value="ECO:0007669"/>
    <property type="project" value="TreeGrafter"/>
</dbReference>
<dbReference type="Gene3D" id="1.20.58.150">
    <property type="entry name" value="ANTH domain"/>
    <property type="match status" value="1"/>
</dbReference>
<dbReference type="Pfam" id="PF07651">
    <property type="entry name" value="ANTH"/>
    <property type="match status" value="1"/>
</dbReference>
<dbReference type="InterPro" id="IPR013809">
    <property type="entry name" value="ENTH"/>
</dbReference>
<comment type="caution">
    <text evidence="4">The sequence shown here is derived from an EMBL/GenBank/DDBJ whole genome shotgun (WGS) entry which is preliminary data.</text>
</comment>
<dbReference type="SUPFAM" id="SSF89009">
    <property type="entry name" value="GAT-like domain"/>
    <property type="match status" value="1"/>
</dbReference>
<organism evidence="4 5">
    <name type="scientific">Nyctereutes procyonoides</name>
    <name type="common">Raccoon dog</name>
    <name type="synonym">Canis procyonoides</name>
    <dbReference type="NCBI Taxonomy" id="34880"/>
    <lineage>
        <taxon>Eukaryota</taxon>
        <taxon>Metazoa</taxon>
        <taxon>Chordata</taxon>
        <taxon>Craniata</taxon>
        <taxon>Vertebrata</taxon>
        <taxon>Euteleostomi</taxon>
        <taxon>Mammalia</taxon>
        <taxon>Eutheria</taxon>
        <taxon>Laurasiatheria</taxon>
        <taxon>Carnivora</taxon>
        <taxon>Caniformia</taxon>
        <taxon>Canidae</taxon>
        <taxon>Nyctereutes</taxon>
    </lineage>
</organism>
<dbReference type="InterPro" id="IPR011417">
    <property type="entry name" value="ANTH_dom"/>
</dbReference>
<dbReference type="PANTHER" id="PTHR22951">
    <property type="entry name" value="CLATHRIN ASSEMBLY PROTEIN"/>
    <property type="match status" value="1"/>
</dbReference>
<dbReference type="AlphaFoldDB" id="A0A811YZ07"/>
<dbReference type="GO" id="GO:0016185">
    <property type="term" value="P:synaptic vesicle budding from presynaptic endocytic zone membrane"/>
    <property type="evidence" value="ECO:0007669"/>
    <property type="project" value="TreeGrafter"/>
</dbReference>
<dbReference type="FunFam" id="1.20.58.150:FF:000012">
    <property type="match status" value="1"/>
</dbReference>
<evidence type="ECO:0000256" key="1">
    <source>
        <dbReference type="ARBA" id="ARBA00008011"/>
    </source>
</evidence>
<dbReference type="SMART" id="SM00273">
    <property type="entry name" value="ENTH"/>
    <property type="match status" value="1"/>
</dbReference>
<dbReference type="FunFam" id="1.25.40.90:FF:000048">
    <property type="entry name" value="Uncharacterized protein"/>
    <property type="match status" value="1"/>
</dbReference>
<dbReference type="GO" id="GO:0048268">
    <property type="term" value="P:clathrin coat assembly"/>
    <property type="evidence" value="ECO:0007669"/>
    <property type="project" value="InterPro"/>
</dbReference>
<reference evidence="4" key="1">
    <citation type="submission" date="2020-12" db="EMBL/GenBank/DDBJ databases">
        <authorList>
            <consortium name="Molecular Ecology Group"/>
        </authorList>
    </citation>
    <scope>NUCLEOTIDE SEQUENCE</scope>
    <source>
        <strain evidence="4">TBG_1078</strain>
    </source>
</reference>
<dbReference type="GO" id="GO:0032050">
    <property type="term" value="F:clathrin heavy chain binding"/>
    <property type="evidence" value="ECO:0007669"/>
    <property type="project" value="TreeGrafter"/>
</dbReference>
<dbReference type="InterPro" id="IPR045192">
    <property type="entry name" value="AP180-like"/>
</dbReference>
<dbReference type="PANTHER" id="PTHR22951:SF11">
    <property type="entry name" value="ENTH DOMAIN-CONTAINING PROTEIN"/>
    <property type="match status" value="1"/>
</dbReference>
<dbReference type="GO" id="GO:0098894">
    <property type="term" value="C:extrinsic component of presynaptic endocytic zone membrane"/>
    <property type="evidence" value="ECO:0007669"/>
    <property type="project" value="TreeGrafter"/>
</dbReference>
<dbReference type="GO" id="GO:0005545">
    <property type="term" value="F:1-phosphatidylinositol binding"/>
    <property type="evidence" value="ECO:0007669"/>
    <property type="project" value="InterPro"/>
</dbReference>
<dbReference type="InterPro" id="IPR008942">
    <property type="entry name" value="ENTH_VHS"/>
</dbReference>
<evidence type="ECO:0000256" key="2">
    <source>
        <dbReference type="SAM" id="MobiDB-lite"/>
    </source>
</evidence>
<dbReference type="Proteomes" id="UP000645828">
    <property type="component" value="Unassembled WGS sequence"/>
</dbReference>
<evidence type="ECO:0000313" key="4">
    <source>
        <dbReference type="EMBL" id="CAD7682983.1"/>
    </source>
</evidence>
<feature type="domain" description="ENTH" evidence="3">
    <location>
        <begin position="1"/>
        <end position="128"/>
    </location>
</feature>
<accession>A0A811YZ07</accession>
<dbReference type="InterPro" id="IPR014712">
    <property type="entry name" value="ANTH_dom_sf"/>
</dbReference>
<feature type="region of interest" description="Disordered" evidence="2">
    <location>
        <begin position="1"/>
        <end position="21"/>
    </location>
</feature>
<dbReference type="PROSITE" id="PS50942">
    <property type="entry name" value="ENTH"/>
    <property type="match status" value="1"/>
</dbReference>